<accession>A0A438DU71</accession>
<dbReference type="Pfam" id="PF14223">
    <property type="entry name" value="Retrotran_gag_2"/>
    <property type="match status" value="1"/>
</dbReference>
<gene>
    <name evidence="2" type="primary">AtMg00820_30</name>
    <name evidence="2" type="ORF">CK203_084164</name>
</gene>
<proteinExistence type="predicted"/>
<evidence type="ECO:0000259" key="1">
    <source>
        <dbReference type="Pfam" id="PF07727"/>
    </source>
</evidence>
<dbReference type="EMBL" id="QGNW01001495">
    <property type="protein sequence ID" value="RVW39049.1"/>
    <property type="molecule type" value="Genomic_DNA"/>
</dbReference>
<dbReference type="Proteomes" id="UP000288805">
    <property type="component" value="Unassembled WGS sequence"/>
</dbReference>
<dbReference type="AlphaFoldDB" id="A0A438DU71"/>
<name>A0A438DU71_VITVI</name>
<dbReference type="PANTHER" id="PTHR35317:SF23">
    <property type="entry name" value="OS04G0629600 PROTEIN"/>
    <property type="match status" value="1"/>
</dbReference>
<dbReference type="Pfam" id="PF07727">
    <property type="entry name" value="RVT_2"/>
    <property type="match status" value="1"/>
</dbReference>
<protein>
    <submittedName>
        <fullName evidence="2">Putative mitochondrial protein</fullName>
    </submittedName>
</protein>
<comment type="caution">
    <text evidence="2">The sequence shown here is derived from an EMBL/GenBank/DDBJ whole genome shotgun (WGS) entry which is preliminary data.</text>
</comment>
<reference evidence="2 3" key="1">
    <citation type="journal article" date="2018" name="PLoS Genet.">
        <title>Population sequencing reveals clonal diversity and ancestral inbreeding in the grapevine cultivar Chardonnay.</title>
        <authorList>
            <person name="Roach M.J."/>
            <person name="Johnson D.L."/>
            <person name="Bohlmann J."/>
            <person name="van Vuuren H.J."/>
            <person name="Jones S.J."/>
            <person name="Pretorius I.S."/>
            <person name="Schmidt S.A."/>
            <person name="Borneman A.R."/>
        </authorList>
    </citation>
    <scope>NUCLEOTIDE SEQUENCE [LARGE SCALE GENOMIC DNA]</scope>
    <source>
        <strain evidence="3">cv. Chardonnay</strain>
        <tissue evidence="2">Leaf</tissue>
    </source>
</reference>
<evidence type="ECO:0000313" key="3">
    <source>
        <dbReference type="Proteomes" id="UP000288805"/>
    </source>
</evidence>
<sequence>MFIKSNIGKSICGSISEHAKVKEYLKAIEQQFKTSNKALASTLMTKMCFMKFNGTKGVHEHIMEMRDTAAQHKSLEIEMFKSFLVHFILNSLSSEYEPFKISYNTRKEKWFINELLTMCVQEEGRLNQERIESAHLATQEKKANKKSKEKQKTPLNHVNKGDIKCFFCKKKGHIKKSYLKFKAWLEKKEYDIDIGVEDDPITFSQALGGSESTLWYNAMKDEMNSMANNQVWDLVELPKGAKVIGCKWVFKTKRDLLGNIERYKARLVAKGFTQQEGIDYLIPSLLFQRMIHFV</sequence>
<feature type="domain" description="Reverse transcriptase Ty1/copia-type" evidence="1">
    <location>
        <begin position="229"/>
        <end position="281"/>
    </location>
</feature>
<evidence type="ECO:0000313" key="2">
    <source>
        <dbReference type="EMBL" id="RVW39049.1"/>
    </source>
</evidence>
<organism evidence="2 3">
    <name type="scientific">Vitis vinifera</name>
    <name type="common">Grape</name>
    <dbReference type="NCBI Taxonomy" id="29760"/>
    <lineage>
        <taxon>Eukaryota</taxon>
        <taxon>Viridiplantae</taxon>
        <taxon>Streptophyta</taxon>
        <taxon>Embryophyta</taxon>
        <taxon>Tracheophyta</taxon>
        <taxon>Spermatophyta</taxon>
        <taxon>Magnoliopsida</taxon>
        <taxon>eudicotyledons</taxon>
        <taxon>Gunneridae</taxon>
        <taxon>Pentapetalae</taxon>
        <taxon>rosids</taxon>
        <taxon>Vitales</taxon>
        <taxon>Vitaceae</taxon>
        <taxon>Viteae</taxon>
        <taxon>Vitis</taxon>
    </lineage>
</organism>
<dbReference type="PANTHER" id="PTHR35317">
    <property type="entry name" value="OS04G0629600 PROTEIN"/>
    <property type="match status" value="1"/>
</dbReference>
<dbReference type="InterPro" id="IPR013103">
    <property type="entry name" value="RVT_2"/>
</dbReference>